<dbReference type="PANTHER" id="PTHR43682">
    <property type="entry name" value="LACTATE UTILIZATION PROTEIN C"/>
    <property type="match status" value="1"/>
</dbReference>
<dbReference type="InterPro" id="IPR024185">
    <property type="entry name" value="FTHF_cligase-like_sf"/>
</dbReference>
<dbReference type="Proteomes" id="UP000001918">
    <property type="component" value="Chromosome"/>
</dbReference>
<dbReference type="RefSeq" id="WP_012852350.1">
    <property type="nucleotide sequence ID" value="NC_013510.1"/>
</dbReference>
<dbReference type="Pfam" id="PF02589">
    <property type="entry name" value="LUD_dom"/>
    <property type="match status" value="1"/>
</dbReference>
<evidence type="ECO:0000259" key="1">
    <source>
        <dbReference type="Pfam" id="PF02589"/>
    </source>
</evidence>
<dbReference type="KEGG" id="tcu:Tcur_1999"/>
<proteinExistence type="predicted"/>
<dbReference type="AlphaFoldDB" id="D1ADV6"/>
<dbReference type="eggNOG" id="COG1556">
    <property type="taxonomic scope" value="Bacteria"/>
</dbReference>
<name>D1ADV6_THECD</name>
<dbReference type="Gene3D" id="3.40.50.10420">
    <property type="entry name" value="NagB/RpiA/CoA transferase-like"/>
    <property type="match status" value="1"/>
</dbReference>
<keyword evidence="3" id="KW-1185">Reference proteome</keyword>
<dbReference type="EMBL" id="CP001738">
    <property type="protein sequence ID" value="ACY97566.1"/>
    <property type="molecule type" value="Genomic_DNA"/>
</dbReference>
<gene>
    <name evidence="2" type="ordered locus">Tcur_1999</name>
</gene>
<feature type="domain" description="LUD" evidence="1">
    <location>
        <begin position="112"/>
        <end position="208"/>
    </location>
</feature>
<evidence type="ECO:0000313" key="3">
    <source>
        <dbReference type="Proteomes" id="UP000001918"/>
    </source>
</evidence>
<dbReference type="OrthoDB" id="9794187at2"/>
<accession>D1ADV6</accession>
<dbReference type="STRING" id="471852.Tcur_1999"/>
<dbReference type="InterPro" id="IPR037171">
    <property type="entry name" value="NagB/RpiA_transferase-like"/>
</dbReference>
<organism evidence="2 3">
    <name type="scientific">Thermomonospora curvata (strain ATCC 19995 / DSM 43183 / JCM 3096 / KCTC 9072 / NBRC 15933 / NCIMB 10081 / Henssen B9)</name>
    <dbReference type="NCBI Taxonomy" id="471852"/>
    <lineage>
        <taxon>Bacteria</taxon>
        <taxon>Bacillati</taxon>
        <taxon>Actinomycetota</taxon>
        <taxon>Actinomycetes</taxon>
        <taxon>Streptosporangiales</taxon>
        <taxon>Thermomonosporaceae</taxon>
        <taxon>Thermomonospora</taxon>
    </lineage>
</organism>
<sequence length="218" mass="23089">MTGPAGDARAEILGRIERALGARKVPAERDYAGIERPYLRRHHDEGVLELFAERVAHYRATVHRVTAADLPGALDAALTGSRYAIPADLPAAWLGAIPSGRLVPDPDTAELDALDGVLTGCAVAIAETGTIVLDHGPRQGRRALSLVPDRHLIVVTADQVVADVPEALERLDPARPLTFVSGPSATSDIELNRVEGVHGPRVLEVFLVAPEPAGGRVV</sequence>
<protein>
    <recommendedName>
        <fullName evidence="1">LUD domain-containing protein</fullName>
    </recommendedName>
</protein>
<dbReference type="PANTHER" id="PTHR43682:SF1">
    <property type="entry name" value="LACTATE UTILIZATION PROTEIN C"/>
    <property type="match status" value="1"/>
</dbReference>
<dbReference type="HOGENOM" id="CLU_090664_0_0_11"/>
<reference evidence="2 3" key="1">
    <citation type="journal article" date="2011" name="Stand. Genomic Sci.">
        <title>Complete genome sequence of Thermomonospora curvata type strain (B9).</title>
        <authorList>
            <person name="Chertkov O."/>
            <person name="Sikorski J."/>
            <person name="Nolan M."/>
            <person name="Lapidus A."/>
            <person name="Lucas S."/>
            <person name="Del Rio T.G."/>
            <person name="Tice H."/>
            <person name="Cheng J.F."/>
            <person name="Goodwin L."/>
            <person name="Pitluck S."/>
            <person name="Liolios K."/>
            <person name="Ivanova N."/>
            <person name="Mavromatis K."/>
            <person name="Mikhailova N."/>
            <person name="Ovchinnikova G."/>
            <person name="Pati A."/>
            <person name="Chen A."/>
            <person name="Palaniappan K."/>
            <person name="Djao O.D."/>
            <person name="Land M."/>
            <person name="Hauser L."/>
            <person name="Chang Y.J."/>
            <person name="Jeffries C.D."/>
            <person name="Brettin T."/>
            <person name="Han C."/>
            <person name="Detter J.C."/>
            <person name="Rohde M."/>
            <person name="Goker M."/>
            <person name="Woyke T."/>
            <person name="Bristow J."/>
            <person name="Eisen J.A."/>
            <person name="Markowitz V."/>
            <person name="Hugenholtz P."/>
            <person name="Klenk H.P."/>
            <person name="Kyrpides N.C."/>
        </authorList>
    </citation>
    <scope>NUCLEOTIDE SEQUENCE [LARGE SCALE GENOMIC DNA]</scope>
    <source>
        <strain evidence="3">ATCC 19995 / DSM 43183 / JCM 3096 / KCTC 9072 / NBRC 15933 / NCIMB 10081 / Henssen B9</strain>
    </source>
</reference>
<dbReference type="InterPro" id="IPR003741">
    <property type="entry name" value="LUD_dom"/>
</dbReference>
<evidence type="ECO:0000313" key="2">
    <source>
        <dbReference type="EMBL" id="ACY97566.1"/>
    </source>
</evidence>
<dbReference type="SUPFAM" id="SSF100950">
    <property type="entry name" value="NagB/RpiA/CoA transferase-like"/>
    <property type="match status" value="1"/>
</dbReference>